<dbReference type="Proteomes" id="UP000183407">
    <property type="component" value="Unassembled WGS sequence"/>
</dbReference>
<organism evidence="2 3">
    <name type="scientific">Rhodococcus jostii</name>
    <dbReference type="NCBI Taxonomy" id="132919"/>
    <lineage>
        <taxon>Bacteria</taxon>
        <taxon>Bacillati</taxon>
        <taxon>Actinomycetota</taxon>
        <taxon>Actinomycetes</taxon>
        <taxon>Mycobacteriales</taxon>
        <taxon>Nocardiaceae</taxon>
        <taxon>Rhodococcus</taxon>
    </lineage>
</organism>
<dbReference type="AlphaFoldDB" id="A0A1H4SC43"/>
<protein>
    <submittedName>
        <fullName evidence="2">Uncharacterized protein</fullName>
    </submittedName>
</protein>
<sequence length="92" mass="9890">MPRSIAGRHEAFEQLGQLGNGDLDRAEQRITIHSGVGHSPAETFNEVGVQLIGHDISVSAKPRTKRPIHVARGVSRTRRSAGGSSLNTQKPT</sequence>
<evidence type="ECO:0000313" key="3">
    <source>
        <dbReference type="Proteomes" id="UP000183407"/>
    </source>
</evidence>
<proteinExistence type="predicted"/>
<feature type="compositionally biased region" description="Polar residues" evidence="1">
    <location>
        <begin position="82"/>
        <end position="92"/>
    </location>
</feature>
<reference evidence="3" key="1">
    <citation type="submission" date="2016-10" db="EMBL/GenBank/DDBJ databases">
        <authorList>
            <person name="Varghese N."/>
        </authorList>
    </citation>
    <scope>NUCLEOTIDE SEQUENCE [LARGE SCALE GENOMIC DNA]</scope>
    <source>
        <strain evidence="3">DSM 44719</strain>
    </source>
</reference>
<feature type="region of interest" description="Disordered" evidence="1">
    <location>
        <begin position="62"/>
        <end position="92"/>
    </location>
</feature>
<feature type="compositionally biased region" description="Basic residues" evidence="1">
    <location>
        <begin position="62"/>
        <end position="79"/>
    </location>
</feature>
<dbReference type="EMBL" id="FNTL01000004">
    <property type="protein sequence ID" value="SEC41732.1"/>
    <property type="molecule type" value="Genomic_DNA"/>
</dbReference>
<gene>
    <name evidence="2" type="ORF">SAMN04490220_1587</name>
</gene>
<name>A0A1H4SC43_RHOJO</name>
<evidence type="ECO:0000313" key="2">
    <source>
        <dbReference type="EMBL" id="SEC41732.1"/>
    </source>
</evidence>
<evidence type="ECO:0000256" key="1">
    <source>
        <dbReference type="SAM" id="MobiDB-lite"/>
    </source>
</evidence>
<accession>A0A1H4SC43</accession>